<dbReference type="PRINTS" id="PR00032">
    <property type="entry name" value="HTHARAC"/>
</dbReference>
<dbReference type="InterPro" id="IPR009057">
    <property type="entry name" value="Homeodomain-like_sf"/>
</dbReference>
<keyword evidence="4" id="KW-0472">Membrane</keyword>
<evidence type="ECO:0000313" key="7">
    <source>
        <dbReference type="Proteomes" id="UP001139319"/>
    </source>
</evidence>
<keyword evidence="1" id="KW-0805">Transcription regulation</keyword>
<keyword evidence="2" id="KW-0238">DNA-binding</keyword>
<dbReference type="InterPro" id="IPR020449">
    <property type="entry name" value="Tscrpt_reg_AraC-type_HTH"/>
</dbReference>
<evidence type="ECO:0000259" key="5">
    <source>
        <dbReference type="PROSITE" id="PS01124"/>
    </source>
</evidence>
<dbReference type="RefSeq" id="WP_253968373.1">
    <property type="nucleotide sequence ID" value="NZ_JAMFTH010000004.1"/>
</dbReference>
<dbReference type="SUPFAM" id="SSF46689">
    <property type="entry name" value="Homeodomain-like"/>
    <property type="match status" value="1"/>
</dbReference>
<dbReference type="PANTHER" id="PTHR43280:SF29">
    <property type="entry name" value="ARAC-FAMILY TRANSCRIPTIONAL REGULATOR"/>
    <property type="match status" value="1"/>
</dbReference>
<feature type="transmembrane region" description="Helical" evidence="4">
    <location>
        <begin position="63"/>
        <end position="85"/>
    </location>
</feature>
<name>A0A9X2I0V0_9GAMM</name>
<evidence type="ECO:0000256" key="4">
    <source>
        <dbReference type="SAM" id="Phobius"/>
    </source>
</evidence>
<reference evidence="6" key="2">
    <citation type="submission" date="2023-01" db="EMBL/GenBank/DDBJ databases">
        <title>Gilvimarinus xylanilyticus HB14 isolated from Caulerpa lentillifera aquaculture base in Hainan, China.</title>
        <authorList>
            <person name="Zhang Y.-J."/>
        </authorList>
    </citation>
    <scope>NUCLEOTIDE SEQUENCE</scope>
    <source>
        <strain evidence="6">HB14</strain>
    </source>
</reference>
<comment type="caution">
    <text evidence="6">The sequence shown here is derived from an EMBL/GenBank/DDBJ whole genome shotgun (WGS) entry which is preliminary data.</text>
</comment>
<proteinExistence type="predicted"/>
<dbReference type="EMBL" id="JAMFTH010000004">
    <property type="protein sequence ID" value="MCP8900076.1"/>
    <property type="molecule type" value="Genomic_DNA"/>
</dbReference>
<reference evidence="6" key="1">
    <citation type="submission" date="2022-05" db="EMBL/GenBank/DDBJ databases">
        <authorList>
            <person name="Sun H.-N."/>
        </authorList>
    </citation>
    <scope>NUCLEOTIDE SEQUENCE</scope>
    <source>
        <strain evidence="6">HB14</strain>
    </source>
</reference>
<keyword evidence="4" id="KW-1133">Transmembrane helix</keyword>
<dbReference type="AlphaFoldDB" id="A0A9X2I0V0"/>
<dbReference type="GO" id="GO:0003700">
    <property type="term" value="F:DNA-binding transcription factor activity"/>
    <property type="evidence" value="ECO:0007669"/>
    <property type="project" value="InterPro"/>
</dbReference>
<dbReference type="Pfam" id="PF12833">
    <property type="entry name" value="HTH_18"/>
    <property type="match status" value="1"/>
</dbReference>
<feature type="domain" description="HTH araC/xylS-type" evidence="5">
    <location>
        <begin position="145"/>
        <end position="253"/>
    </location>
</feature>
<keyword evidence="7" id="KW-1185">Reference proteome</keyword>
<protein>
    <submittedName>
        <fullName evidence="6">Helix-turn-helix domain-containing protein</fullName>
    </submittedName>
</protein>
<evidence type="ECO:0000313" key="6">
    <source>
        <dbReference type="EMBL" id="MCP8900076.1"/>
    </source>
</evidence>
<feature type="transmembrane region" description="Helical" evidence="4">
    <location>
        <begin position="97"/>
        <end position="119"/>
    </location>
</feature>
<evidence type="ECO:0000256" key="1">
    <source>
        <dbReference type="ARBA" id="ARBA00023015"/>
    </source>
</evidence>
<organism evidence="6 7">
    <name type="scientific">Gilvimarinus xylanilyticus</name>
    <dbReference type="NCBI Taxonomy" id="2944139"/>
    <lineage>
        <taxon>Bacteria</taxon>
        <taxon>Pseudomonadati</taxon>
        <taxon>Pseudomonadota</taxon>
        <taxon>Gammaproteobacteria</taxon>
        <taxon>Cellvibrionales</taxon>
        <taxon>Cellvibrionaceae</taxon>
        <taxon>Gilvimarinus</taxon>
    </lineage>
</organism>
<accession>A0A9X2I0V0</accession>
<dbReference type="Proteomes" id="UP001139319">
    <property type="component" value="Unassembled WGS sequence"/>
</dbReference>
<dbReference type="GO" id="GO:0043565">
    <property type="term" value="F:sequence-specific DNA binding"/>
    <property type="evidence" value="ECO:0007669"/>
    <property type="project" value="InterPro"/>
</dbReference>
<dbReference type="Gene3D" id="1.10.10.60">
    <property type="entry name" value="Homeodomain-like"/>
    <property type="match status" value="2"/>
</dbReference>
<gene>
    <name evidence="6" type="ORF">M6D89_12275</name>
</gene>
<keyword evidence="3" id="KW-0804">Transcription</keyword>
<feature type="transmembrane region" description="Helical" evidence="4">
    <location>
        <begin position="20"/>
        <end position="42"/>
    </location>
</feature>
<dbReference type="PANTHER" id="PTHR43280">
    <property type="entry name" value="ARAC-FAMILY TRANSCRIPTIONAL REGULATOR"/>
    <property type="match status" value="1"/>
</dbReference>
<evidence type="ECO:0000256" key="2">
    <source>
        <dbReference type="ARBA" id="ARBA00023125"/>
    </source>
</evidence>
<sequence length="265" mass="30824">MAFEPLGWHSVLGVMFWREFVLVCVLGFATSVGYAVATLFHIKRYSERLKDRFCTVELMEYGWLRLMVWGFLLVWALEILPPFFYPWAPWSLMETVVHLPGVLELGLIYFIVFAGLFYAPATRQIPAPPEKEMAASDEPSSDEDQTVQGYIAMRMEEDKLYCRPRLNIERLAEELSLSPRQLSQVINREFGKNFFEFINEYRLEEVKTRLISEEWAKSSVQEIYESVGFRSRSSFFTLFRKHVGMTPSQYRDANSSPQSSTENGT</sequence>
<evidence type="ECO:0000256" key="3">
    <source>
        <dbReference type="ARBA" id="ARBA00023163"/>
    </source>
</evidence>
<dbReference type="PROSITE" id="PS01124">
    <property type="entry name" value="HTH_ARAC_FAMILY_2"/>
    <property type="match status" value="1"/>
</dbReference>
<keyword evidence="4" id="KW-0812">Transmembrane</keyword>
<dbReference type="SMART" id="SM00342">
    <property type="entry name" value="HTH_ARAC"/>
    <property type="match status" value="1"/>
</dbReference>
<dbReference type="InterPro" id="IPR018060">
    <property type="entry name" value="HTH_AraC"/>
</dbReference>